<dbReference type="OrthoDB" id="5291291at2"/>
<dbReference type="Gene3D" id="3.30.1330.60">
    <property type="entry name" value="OmpA-like domain"/>
    <property type="match status" value="1"/>
</dbReference>
<dbReference type="PANTHER" id="PTHR30329:SF21">
    <property type="entry name" value="LIPOPROTEIN YIAD-RELATED"/>
    <property type="match status" value="1"/>
</dbReference>
<evidence type="ECO:0000313" key="10">
    <source>
        <dbReference type="Proteomes" id="UP000231701"/>
    </source>
</evidence>
<protein>
    <submittedName>
        <fullName evidence="9">Chemotaxis protein MotB</fullName>
    </submittedName>
</protein>
<dbReference type="Pfam" id="PF00691">
    <property type="entry name" value="OmpA"/>
    <property type="match status" value="1"/>
</dbReference>
<evidence type="ECO:0000256" key="1">
    <source>
        <dbReference type="ARBA" id="ARBA00004162"/>
    </source>
</evidence>
<dbReference type="PANTHER" id="PTHR30329">
    <property type="entry name" value="STATOR ELEMENT OF FLAGELLAR MOTOR COMPLEX"/>
    <property type="match status" value="1"/>
</dbReference>
<keyword evidence="4" id="KW-0812">Transmembrane</keyword>
<dbReference type="InterPro" id="IPR050330">
    <property type="entry name" value="Bact_OuterMem_StrucFunc"/>
</dbReference>
<feature type="domain" description="OmpA-like" evidence="8">
    <location>
        <begin position="126"/>
        <end position="246"/>
    </location>
</feature>
<accession>A0A2K8KV56</accession>
<dbReference type="AlphaFoldDB" id="A0A2K8KV56"/>
<organism evidence="9 10">
    <name type="scientific">Mariprofundus aestuarium</name>
    <dbReference type="NCBI Taxonomy" id="1921086"/>
    <lineage>
        <taxon>Bacteria</taxon>
        <taxon>Pseudomonadati</taxon>
        <taxon>Pseudomonadota</taxon>
        <taxon>Candidatius Mariprofundia</taxon>
        <taxon>Mariprofundales</taxon>
        <taxon>Mariprofundaceae</taxon>
        <taxon>Mariprofundus</taxon>
    </lineage>
</organism>
<dbReference type="Pfam" id="PF13677">
    <property type="entry name" value="MotB_plug"/>
    <property type="match status" value="1"/>
</dbReference>
<dbReference type="PROSITE" id="PS51123">
    <property type="entry name" value="OMPA_2"/>
    <property type="match status" value="1"/>
</dbReference>
<dbReference type="InterPro" id="IPR006665">
    <property type="entry name" value="OmpA-like"/>
</dbReference>
<keyword evidence="5" id="KW-1133">Transmembrane helix</keyword>
<proteinExistence type="inferred from homology"/>
<dbReference type="KEGG" id="maes:Ga0123461_0140"/>
<keyword evidence="6 7" id="KW-0472">Membrane</keyword>
<keyword evidence="10" id="KW-1185">Reference proteome</keyword>
<dbReference type="InterPro" id="IPR025713">
    <property type="entry name" value="MotB-like_N_dom"/>
</dbReference>
<dbReference type="InterPro" id="IPR036737">
    <property type="entry name" value="OmpA-like_sf"/>
</dbReference>
<comment type="similarity">
    <text evidence="2">Belongs to the MotB family.</text>
</comment>
<evidence type="ECO:0000256" key="3">
    <source>
        <dbReference type="ARBA" id="ARBA00022475"/>
    </source>
</evidence>
<name>A0A2K8KV56_MARES</name>
<dbReference type="Proteomes" id="UP000231701">
    <property type="component" value="Chromosome"/>
</dbReference>
<gene>
    <name evidence="9" type="ORF">Ga0123461_0140</name>
</gene>
<keyword evidence="3" id="KW-1003">Cell membrane</keyword>
<dbReference type="GO" id="GO:0005886">
    <property type="term" value="C:plasma membrane"/>
    <property type="evidence" value="ECO:0007669"/>
    <property type="project" value="UniProtKB-SubCell"/>
</dbReference>
<dbReference type="CDD" id="cd07185">
    <property type="entry name" value="OmpA_C-like"/>
    <property type="match status" value="1"/>
</dbReference>
<evidence type="ECO:0000259" key="8">
    <source>
        <dbReference type="PROSITE" id="PS51123"/>
    </source>
</evidence>
<reference evidence="9 10" key="1">
    <citation type="submission" date="2016-12" db="EMBL/GenBank/DDBJ databases">
        <title>Isolation and genomic insights into novel planktonic Zetaproteobacteria from stratified waters of the Chesapeake Bay.</title>
        <authorList>
            <person name="McAllister S.M."/>
            <person name="Kato S."/>
            <person name="Chan C.S."/>
            <person name="Chiu B.K."/>
            <person name="Field E.K."/>
        </authorList>
    </citation>
    <scope>NUCLEOTIDE SEQUENCE [LARGE SCALE GENOMIC DNA]</scope>
    <source>
        <strain evidence="9 10">CP-5</strain>
    </source>
</reference>
<evidence type="ECO:0000256" key="6">
    <source>
        <dbReference type="ARBA" id="ARBA00023136"/>
    </source>
</evidence>
<dbReference type="EMBL" id="CP018799">
    <property type="protein sequence ID" value="ATX78593.1"/>
    <property type="molecule type" value="Genomic_DNA"/>
</dbReference>
<evidence type="ECO:0000256" key="7">
    <source>
        <dbReference type="PROSITE-ProRule" id="PRU00473"/>
    </source>
</evidence>
<evidence type="ECO:0000313" key="9">
    <source>
        <dbReference type="EMBL" id="ATX78593.1"/>
    </source>
</evidence>
<evidence type="ECO:0000256" key="5">
    <source>
        <dbReference type="ARBA" id="ARBA00022989"/>
    </source>
</evidence>
<comment type="subcellular location">
    <subcellularLocation>
        <location evidence="1">Cell membrane</location>
        <topology evidence="1">Single-pass membrane protein</topology>
    </subcellularLocation>
</comment>
<sequence length="252" mass="27275">MLETVNKEQSGDSPAALSLLRTHGLDEPEPIDDSPEITQDTWMVSYLDLVTLLLSLFIVMGTLNAPKAGVQVQETSDGMKAENQKTPVTMDATIKRQGQRQGLEEELNRIIGSNSLGGVMDVKVSPGQIRLQMHASMLFGAGEATLNESAGTPLKDLAKLLQGYPGRVEVAGHSDNIPISGGRYRSNWELSSARAASVVESLIEVGISPDRLHATGYADTRPITSNATPEGRAKNRRVEFIVEMGSELLHQR</sequence>
<dbReference type="SUPFAM" id="SSF103088">
    <property type="entry name" value="OmpA-like"/>
    <property type="match status" value="1"/>
</dbReference>
<evidence type="ECO:0000256" key="4">
    <source>
        <dbReference type="ARBA" id="ARBA00022692"/>
    </source>
</evidence>
<evidence type="ECO:0000256" key="2">
    <source>
        <dbReference type="ARBA" id="ARBA00008914"/>
    </source>
</evidence>